<evidence type="ECO:0000313" key="2">
    <source>
        <dbReference type="EMBL" id="KAL0203827.1"/>
    </source>
</evidence>
<feature type="compositionally biased region" description="Polar residues" evidence="1">
    <location>
        <begin position="128"/>
        <end position="138"/>
    </location>
</feature>
<protein>
    <submittedName>
        <fullName evidence="2">Uncharacterized protein</fullName>
    </submittedName>
</protein>
<dbReference type="EMBL" id="JAMKFB020000001">
    <property type="protein sequence ID" value="KAL0203827.1"/>
    <property type="molecule type" value="Genomic_DNA"/>
</dbReference>
<keyword evidence="3" id="KW-1185">Reference proteome</keyword>
<dbReference type="InterPro" id="IPR052772">
    <property type="entry name" value="Endo/PolyKinase_Domain-Protein"/>
</dbReference>
<reference evidence="2 3" key="1">
    <citation type="submission" date="2024-05" db="EMBL/GenBank/DDBJ databases">
        <title>Genome sequencing and assembly of Indian major carp, Cirrhinus mrigala (Hamilton, 1822).</title>
        <authorList>
            <person name="Mohindra V."/>
            <person name="Chowdhury L.M."/>
            <person name="Lal K."/>
            <person name="Jena J.K."/>
        </authorList>
    </citation>
    <scope>NUCLEOTIDE SEQUENCE [LARGE SCALE GENOMIC DNA]</scope>
    <source>
        <strain evidence="2">CM1030</strain>
        <tissue evidence="2">Blood</tissue>
    </source>
</reference>
<dbReference type="AlphaFoldDB" id="A0ABD0RZ50"/>
<comment type="caution">
    <text evidence="2">The sequence shown here is derived from an EMBL/GenBank/DDBJ whole genome shotgun (WGS) entry which is preliminary data.</text>
</comment>
<feature type="region of interest" description="Disordered" evidence="1">
    <location>
        <begin position="82"/>
        <end position="114"/>
    </location>
</feature>
<evidence type="ECO:0000256" key="1">
    <source>
        <dbReference type="SAM" id="MobiDB-lite"/>
    </source>
</evidence>
<sequence>MDSLLELSDAAEVTHPPPLPVSGFEQAAALLGTNTTQTNPLSGTAQSFDFSNQPASQAELSPTGTHLTEEFDALLDQELQTLTSQQTQTSSHPPMSSIPLSSLPPPSQSIPLSSLPLTSQAQFPATQTLPEQAEQASYSDPGLDEARGGSSPVNELSFGGVHMPETSTISLDFSHLTLEASSAEPRPSAFQVYRRPEQLRNHTAPKQHQEALRTPAMFWNTQATEFHPRAVGPAFITPVIPNPTPWNSNPIPASQWLAHGPIRQAPLKPSATVPENRLKLEGQLLVLLRGAPGSGKTTLA</sequence>
<dbReference type="Proteomes" id="UP001529510">
    <property type="component" value="Unassembled WGS sequence"/>
</dbReference>
<feature type="non-terminal residue" evidence="2">
    <location>
        <position position="300"/>
    </location>
</feature>
<dbReference type="PANTHER" id="PTHR46535:SF1">
    <property type="entry name" value="NEDD4-BINDING PROTEIN 2"/>
    <property type="match status" value="1"/>
</dbReference>
<dbReference type="PANTHER" id="PTHR46535">
    <property type="entry name" value="NEDD4-BINDING PROTEIN 2"/>
    <property type="match status" value="1"/>
</dbReference>
<accession>A0ABD0RZ50</accession>
<gene>
    <name evidence="2" type="ORF">M9458_001845</name>
</gene>
<proteinExistence type="predicted"/>
<feature type="compositionally biased region" description="Low complexity" evidence="1">
    <location>
        <begin position="82"/>
        <end position="101"/>
    </location>
</feature>
<feature type="compositionally biased region" description="Polar residues" evidence="1">
    <location>
        <begin position="32"/>
        <end position="63"/>
    </location>
</feature>
<feature type="region of interest" description="Disordered" evidence="1">
    <location>
        <begin position="128"/>
        <end position="161"/>
    </location>
</feature>
<name>A0ABD0RZ50_CIRMR</name>
<evidence type="ECO:0000313" key="3">
    <source>
        <dbReference type="Proteomes" id="UP001529510"/>
    </source>
</evidence>
<feature type="region of interest" description="Disordered" evidence="1">
    <location>
        <begin position="1"/>
        <end position="63"/>
    </location>
</feature>
<organism evidence="2 3">
    <name type="scientific">Cirrhinus mrigala</name>
    <name type="common">Mrigala</name>
    <dbReference type="NCBI Taxonomy" id="683832"/>
    <lineage>
        <taxon>Eukaryota</taxon>
        <taxon>Metazoa</taxon>
        <taxon>Chordata</taxon>
        <taxon>Craniata</taxon>
        <taxon>Vertebrata</taxon>
        <taxon>Euteleostomi</taxon>
        <taxon>Actinopterygii</taxon>
        <taxon>Neopterygii</taxon>
        <taxon>Teleostei</taxon>
        <taxon>Ostariophysi</taxon>
        <taxon>Cypriniformes</taxon>
        <taxon>Cyprinidae</taxon>
        <taxon>Labeoninae</taxon>
        <taxon>Labeonini</taxon>
        <taxon>Cirrhinus</taxon>
    </lineage>
</organism>